<organism evidence="8 9">
    <name type="scientific">Aeromicrobium duanguangcaii</name>
    <dbReference type="NCBI Taxonomy" id="2968086"/>
    <lineage>
        <taxon>Bacteria</taxon>
        <taxon>Bacillati</taxon>
        <taxon>Actinomycetota</taxon>
        <taxon>Actinomycetes</taxon>
        <taxon>Propionibacteriales</taxon>
        <taxon>Nocardioidaceae</taxon>
        <taxon>Aeromicrobium</taxon>
    </lineage>
</organism>
<evidence type="ECO:0000256" key="3">
    <source>
        <dbReference type="ARBA" id="ARBA00023082"/>
    </source>
</evidence>
<dbReference type="SUPFAM" id="SSF88659">
    <property type="entry name" value="Sigma3 and sigma4 domains of RNA polymerase sigma factors"/>
    <property type="match status" value="1"/>
</dbReference>
<keyword evidence="2" id="KW-0805">Transcription regulation</keyword>
<reference evidence="8 9" key="1">
    <citation type="submission" date="2022-07" db="EMBL/GenBank/DDBJ databases">
        <title>Novel species in genus Aeromicrobium.</title>
        <authorList>
            <person name="Ye L."/>
        </authorList>
    </citation>
    <scope>NUCLEOTIDE SEQUENCE [LARGE SCALE GENOMIC DNA]</scope>
    <source>
        <strain evidence="9">zg-Y50</strain>
    </source>
</reference>
<dbReference type="InterPro" id="IPR013325">
    <property type="entry name" value="RNA_pol_sigma_r2"/>
</dbReference>
<dbReference type="Gene3D" id="1.10.1740.10">
    <property type="match status" value="1"/>
</dbReference>
<dbReference type="InterPro" id="IPR014284">
    <property type="entry name" value="RNA_pol_sigma-70_dom"/>
</dbReference>
<sequence length="177" mass="20155">MRSRDQLAARFEGLVERYGDRLLAYLLRRVPAEDAADVAADTLMTAWRRVRVMPDDDEQAFWWLLSIGRRSAANHRRGIVRRTALGDRLRALPTSAIAPALDDTGLLIRQLLDRLSDDDQELIRLVYWDDLPLRAAATVLGIGESAARKRLQRARDTLRVALDGTPDEEMSRVPIRR</sequence>
<evidence type="ECO:0000256" key="2">
    <source>
        <dbReference type="ARBA" id="ARBA00023015"/>
    </source>
</evidence>
<evidence type="ECO:0000313" key="8">
    <source>
        <dbReference type="EMBL" id="UUI69869.1"/>
    </source>
</evidence>
<accession>A0ABY5KHT8</accession>
<evidence type="ECO:0000256" key="1">
    <source>
        <dbReference type="ARBA" id="ARBA00010641"/>
    </source>
</evidence>
<dbReference type="PANTHER" id="PTHR43133:SF8">
    <property type="entry name" value="RNA POLYMERASE SIGMA FACTOR HI_1459-RELATED"/>
    <property type="match status" value="1"/>
</dbReference>
<feature type="domain" description="RNA polymerase sigma factor 70 region 4 type 2" evidence="7">
    <location>
        <begin position="107"/>
        <end position="158"/>
    </location>
</feature>
<evidence type="ECO:0000256" key="4">
    <source>
        <dbReference type="ARBA" id="ARBA00023125"/>
    </source>
</evidence>
<dbReference type="Gene3D" id="1.10.10.10">
    <property type="entry name" value="Winged helix-like DNA-binding domain superfamily/Winged helix DNA-binding domain"/>
    <property type="match status" value="1"/>
</dbReference>
<dbReference type="SUPFAM" id="SSF88946">
    <property type="entry name" value="Sigma2 domain of RNA polymerase sigma factors"/>
    <property type="match status" value="1"/>
</dbReference>
<dbReference type="Pfam" id="PF08281">
    <property type="entry name" value="Sigma70_r4_2"/>
    <property type="match status" value="1"/>
</dbReference>
<evidence type="ECO:0000259" key="7">
    <source>
        <dbReference type="Pfam" id="PF08281"/>
    </source>
</evidence>
<dbReference type="Pfam" id="PF04542">
    <property type="entry name" value="Sigma70_r2"/>
    <property type="match status" value="1"/>
</dbReference>
<feature type="domain" description="RNA polymerase sigma-70 region 2" evidence="6">
    <location>
        <begin position="14"/>
        <end position="78"/>
    </location>
</feature>
<dbReference type="PANTHER" id="PTHR43133">
    <property type="entry name" value="RNA POLYMERASE ECF-TYPE SIGMA FACTO"/>
    <property type="match status" value="1"/>
</dbReference>
<dbReference type="InterPro" id="IPR013249">
    <property type="entry name" value="RNA_pol_sigma70_r4_t2"/>
</dbReference>
<keyword evidence="4" id="KW-0238">DNA-binding</keyword>
<dbReference type="CDD" id="cd06171">
    <property type="entry name" value="Sigma70_r4"/>
    <property type="match status" value="1"/>
</dbReference>
<evidence type="ECO:0000313" key="9">
    <source>
        <dbReference type="Proteomes" id="UP001315860"/>
    </source>
</evidence>
<proteinExistence type="inferred from homology"/>
<dbReference type="NCBIfam" id="TIGR02937">
    <property type="entry name" value="sigma70-ECF"/>
    <property type="match status" value="1"/>
</dbReference>
<dbReference type="InterPro" id="IPR013324">
    <property type="entry name" value="RNA_pol_sigma_r3/r4-like"/>
</dbReference>
<name>A0ABY5KHT8_9ACTN</name>
<comment type="similarity">
    <text evidence="1">Belongs to the sigma-70 factor family. ECF subfamily.</text>
</comment>
<dbReference type="RefSeq" id="WP_232416630.1">
    <property type="nucleotide sequence ID" value="NZ_CP101990.1"/>
</dbReference>
<dbReference type="Proteomes" id="UP001315860">
    <property type="component" value="Chromosome"/>
</dbReference>
<gene>
    <name evidence="8" type="ORF">NP095_07190</name>
</gene>
<dbReference type="InterPro" id="IPR039425">
    <property type="entry name" value="RNA_pol_sigma-70-like"/>
</dbReference>
<keyword evidence="3" id="KW-0731">Sigma factor</keyword>
<evidence type="ECO:0000256" key="5">
    <source>
        <dbReference type="ARBA" id="ARBA00023163"/>
    </source>
</evidence>
<keyword evidence="5" id="KW-0804">Transcription</keyword>
<dbReference type="InterPro" id="IPR007627">
    <property type="entry name" value="RNA_pol_sigma70_r2"/>
</dbReference>
<keyword evidence="9" id="KW-1185">Reference proteome</keyword>
<protein>
    <submittedName>
        <fullName evidence="8">Sigma-70 family RNA polymerase sigma factor</fullName>
    </submittedName>
</protein>
<evidence type="ECO:0000259" key="6">
    <source>
        <dbReference type="Pfam" id="PF04542"/>
    </source>
</evidence>
<dbReference type="InterPro" id="IPR036388">
    <property type="entry name" value="WH-like_DNA-bd_sf"/>
</dbReference>
<dbReference type="EMBL" id="CP101990">
    <property type="protein sequence ID" value="UUI69869.1"/>
    <property type="molecule type" value="Genomic_DNA"/>
</dbReference>